<evidence type="ECO:0000313" key="14">
    <source>
        <dbReference type="EMBL" id="RDV82115.1"/>
    </source>
</evidence>
<reference evidence="14 15" key="1">
    <citation type="submission" date="2018-08" db="EMBL/GenBank/DDBJ databases">
        <title>Form III RuBisCO-mediated autotrophy in Thermodesulfobium bacteria.</title>
        <authorList>
            <person name="Toshchakov S.V."/>
            <person name="Kublanov I.V."/>
            <person name="Frolov E."/>
            <person name="Bonch-Osmolovskaya E.A."/>
            <person name="Tourova T.P."/>
            <person name="Chernych N.A."/>
            <person name="Lebedinsky A.V."/>
        </authorList>
    </citation>
    <scope>NUCLEOTIDE SEQUENCE [LARGE SCALE GENOMIC DNA]</scope>
    <source>
        <strain evidence="14 15">SR</strain>
    </source>
</reference>
<evidence type="ECO:0000256" key="12">
    <source>
        <dbReference type="RuleBase" id="RU367119"/>
    </source>
</evidence>
<evidence type="ECO:0000256" key="7">
    <source>
        <dbReference type="ARBA" id="ARBA00022592"/>
    </source>
</evidence>
<feature type="signal peptide" evidence="12">
    <location>
        <begin position="1"/>
        <end position="23"/>
    </location>
</feature>
<dbReference type="CDD" id="cd13653">
    <property type="entry name" value="PBP2_phosphate_like_1"/>
    <property type="match status" value="1"/>
</dbReference>
<dbReference type="Gene3D" id="3.40.190.10">
    <property type="entry name" value="Periplasmic binding protein-like II"/>
    <property type="match status" value="2"/>
</dbReference>
<keyword evidence="11 12" id="KW-0449">Lipoprotein</keyword>
<comment type="similarity">
    <text evidence="3 12">Belongs to the PstS family.</text>
</comment>
<dbReference type="AlphaFoldDB" id="A0A3D8P3W8"/>
<comment type="function">
    <text evidence="12">Involved in the system for phosphate transport across the cytoplasmic membrane.</text>
</comment>
<dbReference type="GO" id="GO:0042301">
    <property type="term" value="F:phosphate ion binding"/>
    <property type="evidence" value="ECO:0007669"/>
    <property type="project" value="UniProtKB-UniRule"/>
</dbReference>
<keyword evidence="9" id="KW-0472">Membrane</keyword>
<organism evidence="14 15">
    <name type="scientific">Ammonifex thiophilus</name>
    <dbReference type="NCBI Taxonomy" id="444093"/>
    <lineage>
        <taxon>Bacteria</taxon>
        <taxon>Bacillati</taxon>
        <taxon>Bacillota</taxon>
        <taxon>Clostridia</taxon>
        <taxon>Thermoanaerobacterales</taxon>
        <taxon>Thermoanaerobacteraceae</taxon>
        <taxon>Ammonifex</taxon>
    </lineage>
</organism>
<proteinExistence type="inferred from homology"/>
<sequence length="292" mass="31326">MSMRKWWTVAAIACLLLVSVARCVSKKEPGTSATQTELKGTITVVGSTALQPLIEEAAKRFMAKHPGVQITVQGGGSGTGLSQVSQGACDIGASDIFAEEKSGIDASALKDHKICVQAFAVVVNPDVKGVDNLTKKQIQDIFTGKITNWKEVGGPDLKIAVINRPQGSGTRATFIKRVMDGKEPTKGVAESDSSGAIHKMVSETPGAISYLGVGYLDSKVKALKIDGAAPTEKDISEGKYPFWSYGHLYTKGEPKPVVKAFIDYILSSEFQQGPVKEMHYFPITSMKVEYKP</sequence>
<dbReference type="SUPFAM" id="SSF53850">
    <property type="entry name" value="Periplasmic binding protein-like II"/>
    <property type="match status" value="1"/>
</dbReference>
<evidence type="ECO:0000256" key="6">
    <source>
        <dbReference type="ARBA" id="ARBA00022475"/>
    </source>
</evidence>
<dbReference type="GO" id="GO:0005886">
    <property type="term" value="C:plasma membrane"/>
    <property type="evidence" value="ECO:0007669"/>
    <property type="project" value="UniProtKB-SubCell"/>
</dbReference>
<dbReference type="PANTHER" id="PTHR30570:SF4">
    <property type="entry name" value="PHOSPHATE-BINDING PROTEIN PSTS 1"/>
    <property type="match status" value="1"/>
</dbReference>
<feature type="chain" id="PRO_5039742850" description="Phosphate-binding protein" evidence="12">
    <location>
        <begin position="24"/>
        <end position="292"/>
    </location>
</feature>
<keyword evidence="5 12" id="KW-0813">Transport</keyword>
<evidence type="ECO:0000256" key="1">
    <source>
        <dbReference type="ARBA" id="ARBA00002841"/>
    </source>
</evidence>
<comment type="caution">
    <text evidence="14">The sequence shown here is derived from an EMBL/GenBank/DDBJ whole genome shotgun (WGS) entry which is preliminary data.</text>
</comment>
<comment type="function">
    <text evidence="1">Part of the ABC transporter complex PstSACB involved in phosphate import.</text>
</comment>
<evidence type="ECO:0000256" key="8">
    <source>
        <dbReference type="ARBA" id="ARBA00022729"/>
    </source>
</evidence>
<dbReference type="GO" id="GO:0006817">
    <property type="term" value="P:phosphate ion transport"/>
    <property type="evidence" value="ECO:0007669"/>
    <property type="project" value="UniProtKB-UniRule"/>
</dbReference>
<comment type="subunit">
    <text evidence="4 12">The complex is composed of two ATP-binding proteins (PstB), two transmembrane proteins (PstC and PstA) and a solute-binding protein (PstS).</text>
</comment>
<keyword evidence="15" id="KW-1185">Reference proteome</keyword>
<feature type="domain" description="PBP" evidence="13">
    <location>
        <begin position="32"/>
        <end position="269"/>
    </location>
</feature>
<protein>
    <recommendedName>
        <fullName evidence="12">Phosphate-binding protein</fullName>
    </recommendedName>
</protein>
<dbReference type="EMBL" id="QSLN01000012">
    <property type="protein sequence ID" value="RDV82115.1"/>
    <property type="molecule type" value="Genomic_DNA"/>
</dbReference>
<keyword evidence="6 12" id="KW-1003">Cell membrane</keyword>
<dbReference type="NCBIfam" id="TIGR02136">
    <property type="entry name" value="ptsS_2"/>
    <property type="match status" value="1"/>
</dbReference>
<evidence type="ECO:0000256" key="11">
    <source>
        <dbReference type="ARBA" id="ARBA00023288"/>
    </source>
</evidence>
<evidence type="ECO:0000313" key="15">
    <source>
        <dbReference type="Proteomes" id="UP000256329"/>
    </source>
</evidence>
<accession>A0A3D8P3W8</accession>
<dbReference type="InterPro" id="IPR011862">
    <property type="entry name" value="Phos-bd"/>
</dbReference>
<evidence type="ECO:0000259" key="13">
    <source>
        <dbReference type="Pfam" id="PF12849"/>
    </source>
</evidence>
<dbReference type="InterPro" id="IPR050811">
    <property type="entry name" value="Phosphate_ABC_transporter"/>
</dbReference>
<dbReference type="Pfam" id="PF12849">
    <property type="entry name" value="PBP_like_2"/>
    <property type="match status" value="1"/>
</dbReference>
<evidence type="ECO:0000256" key="5">
    <source>
        <dbReference type="ARBA" id="ARBA00022448"/>
    </source>
</evidence>
<dbReference type="InterPro" id="IPR024370">
    <property type="entry name" value="PBP_domain"/>
</dbReference>
<evidence type="ECO:0000256" key="10">
    <source>
        <dbReference type="ARBA" id="ARBA00023139"/>
    </source>
</evidence>
<evidence type="ECO:0000256" key="3">
    <source>
        <dbReference type="ARBA" id="ARBA00008725"/>
    </source>
</evidence>
<gene>
    <name evidence="14" type="ORF">DXX99_08185</name>
</gene>
<dbReference type="PANTHER" id="PTHR30570">
    <property type="entry name" value="PERIPLASMIC PHOSPHATE BINDING COMPONENT OF PHOSPHATE ABC TRANSPORTER"/>
    <property type="match status" value="1"/>
</dbReference>
<evidence type="ECO:0000256" key="2">
    <source>
        <dbReference type="ARBA" id="ARBA00004193"/>
    </source>
</evidence>
<comment type="subcellular location">
    <subcellularLocation>
        <location evidence="2 12">Cell membrane</location>
        <topology evidence="2 12">Lipid-anchor</topology>
    </subcellularLocation>
</comment>
<evidence type="ECO:0000256" key="4">
    <source>
        <dbReference type="ARBA" id="ARBA00011529"/>
    </source>
</evidence>
<keyword evidence="10 12" id="KW-0564">Palmitate</keyword>
<keyword evidence="8 12" id="KW-0732">Signal</keyword>
<evidence type="ECO:0000256" key="9">
    <source>
        <dbReference type="ARBA" id="ARBA00023136"/>
    </source>
</evidence>
<keyword evidence="7 12" id="KW-0592">Phosphate transport</keyword>
<dbReference type="Proteomes" id="UP000256329">
    <property type="component" value="Unassembled WGS sequence"/>
</dbReference>
<dbReference type="OrthoDB" id="9790048at2"/>
<name>A0A3D8P3W8_9THEO</name>